<proteinExistence type="predicted"/>
<dbReference type="SUPFAM" id="SSF51445">
    <property type="entry name" value="(Trans)glycosidases"/>
    <property type="match status" value="1"/>
</dbReference>
<dbReference type="Gramene" id="AET1Gv20260500.11">
    <property type="protein sequence ID" value="AET1Gv20260500.11"/>
    <property type="gene ID" value="AET1Gv20260500"/>
</dbReference>
<dbReference type="Gramene" id="AET1Gv20260500.10">
    <property type="protein sequence ID" value="AET1Gv20260500.10"/>
    <property type="gene ID" value="AET1Gv20260500"/>
</dbReference>
<accession>A0A452Y280</accession>
<dbReference type="InterPro" id="IPR057232">
    <property type="entry name" value="DUF7910"/>
</dbReference>
<dbReference type="GO" id="GO:0051015">
    <property type="term" value="F:actin filament binding"/>
    <property type="evidence" value="ECO:0007669"/>
    <property type="project" value="InterPro"/>
</dbReference>
<reference evidence="3" key="2">
    <citation type="journal article" date="2017" name="Nat. Plants">
        <title>The Aegilops tauschii genome reveals multiple impacts of transposons.</title>
        <authorList>
            <person name="Zhao G."/>
            <person name="Zou C."/>
            <person name="Li K."/>
            <person name="Wang K."/>
            <person name="Li T."/>
            <person name="Gao L."/>
            <person name="Zhang X."/>
            <person name="Wang H."/>
            <person name="Yang Z."/>
            <person name="Liu X."/>
            <person name="Jiang W."/>
            <person name="Mao L."/>
            <person name="Kong X."/>
            <person name="Jiao Y."/>
            <person name="Jia J."/>
        </authorList>
    </citation>
    <scope>NUCLEOTIDE SEQUENCE [LARGE SCALE GENOMIC DNA]</scope>
    <source>
        <strain evidence="3">cv. AL8/78</strain>
    </source>
</reference>
<dbReference type="Gene3D" id="3.20.20.80">
    <property type="entry name" value="Glycosidases"/>
    <property type="match status" value="1"/>
</dbReference>
<reference evidence="2" key="3">
    <citation type="journal article" date="2017" name="Nature">
        <title>Genome sequence of the progenitor of the wheat D genome Aegilops tauschii.</title>
        <authorList>
            <person name="Luo M.C."/>
            <person name="Gu Y.Q."/>
            <person name="Puiu D."/>
            <person name="Wang H."/>
            <person name="Twardziok S.O."/>
            <person name="Deal K.R."/>
            <person name="Huo N."/>
            <person name="Zhu T."/>
            <person name="Wang L."/>
            <person name="Wang Y."/>
            <person name="McGuire P.E."/>
            <person name="Liu S."/>
            <person name="Long H."/>
            <person name="Ramasamy R.K."/>
            <person name="Rodriguez J.C."/>
            <person name="Van S.L."/>
            <person name="Yuan L."/>
            <person name="Wang Z."/>
            <person name="Xia Z."/>
            <person name="Xiao L."/>
            <person name="Anderson O.D."/>
            <person name="Ouyang S."/>
            <person name="Liang Y."/>
            <person name="Zimin A.V."/>
            <person name="Pertea G."/>
            <person name="Qi P."/>
            <person name="Bennetzen J.L."/>
            <person name="Dai X."/>
            <person name="Dawson M.W."/>
            <person name="Muller H.G."/>
            <person name="Kugler K."/>
            <person name="Rivarola-Duarte L."/>
            <person name="Spannagl M."/>
            <person name="Mayer K.F.X."/>
            <person name="Lu F.H."/>
            <person name="Bevan M.W."/>
            <person name="Leroy P."/>
            <person name="Li P."/>
            <person name="You F.M."/>
            <person name="Sun Q."/>
            <person name="Liu Z."/>
            <person name="Lyons E."/>
            <person name="Wicker T."/>
            <person name="Salzberg S.L."/>
            <person name="Devos K.M."/>
            <person name="Dvorak J."/>
        </authorList>
    </citation>
    <scope>NUCLEOTIDE SEQUENCE [LARGE SCALE GENOMIC DNA]</scope>
    <source>
        <strain evidence="2">cv. AL8/78</strain>
    </source>
</reference>
<dbReference type="GO" id="GO:0005737">
    <property type="term" value="C:cytoplasm"/>
    <property type="evidence" value="ECO:0007669"/>
    <property type="project" value="TreeGrafter"/>
</dbReference>
<dbReference type="InterPro" id="IPR008999">
    <property type="entry name" value="Actin-crosslinking"/>
</dbReference>
<feature type="domain" description="DUF7910" evidence="1">
    <location>
        <begin position="14"/>
        <end position="145"/>
    </location>
</feature>
<organism evidence="2 3">
    <name type="scientific">Aegilops tauschii subsp. strangulata</name>
    <name type="common">Goatgrass</name>
    <dbReference type="NCBI Taxonomy" id="200361"/>
    <lineage>
        <taxon>Eukaryota</taxon>
        <taxon>Viridiplantae</taxon>
        <taxon>Streptophyta</taxon>
        <taxon>Embryophyta</taxon>
        <taxon>Tracheophyta</taxon>
        <taxon>Spermatophyta</taxon>
        <taxon>Magnoliopsida</taxon>
        <taxon>Liliopsida</taxon>
        <taxon>Poales</taxon>
        <taxon>Poaceae</taxon>
        <taxon>BOP clade</taxon>
        <taxon>Pooideae</taxon>
        <taxon>Triticodae</taxon>
        <taxon>Triticeae</taxon>
        <taxon>Triticinae</taxon>
        <taxon>Aegilops</taxon>
    </lineage>
</organism>
<evidence type="ECO:0000313" key="3">
    <source>
        <dbReference type="Proteomes" id="UP000015105"/>
    </source>
</evidence>
<evidence type="ECO:0000313" key="2">
    <source>
        <dbReference type="EnsemblPlants" id="AET1Gv20260500.10"/>
    </source>
</evidence>
<reference evidence="2" key="5">
    <citation type="journal article" date="2021" name="G3 (Bethesda)">
        <title>Aegilops tauschii genome assembly Aet v5.0 features greater sequence contiguity and improved annotation.</title>
        <authorList>
            <person name="Wang L."/>
            <person name="Zhu T."/>
            <person name="Rodriguez J.C."/>
            <person name="Deal K.R."/>
            <person name="Dubcovsky J."/>
            <person name="McGuire P.E."/>
            <person name="Lux T."/>
            <person name="Spannagl M."/>
            <person name="Mayer K.F.X."/>
            <person name="Baldrich P."/>
            <person name="Meyers B.C."/>
            <person name="Huo N."/>
            <person name="Gu Y.Q."/>
            <person name="Zhou H."/>
            <person name="Devos K.M."/>
            <person name="Bennetzen J.L."/>
            <person name="Unver T."/>
            <person name="Budak H."/>
            <person name="Gulick P.J."/>
            <person name="Galiba G."/>
            <person name="Kalapos B."/>
            <person name="Nelson D.R."/>
            <person name="Li P."/>
            <person name="You F.M."/>
            <person name="Luo M.C."/>
            <person name="Dvorak J."/>
        </authorList>
    </citation>
    <scope>NUCLEOTIDE SEQUENCE [LARGE SCALE GENOMIC DNA]</scope>
    <source>
        <strain evidence="2">cv. AL8/78</strain>
    </source>
</reference>
<name>A0A452Y280_AEGTS</name>
<dbReference type="PANTHER" id="PTHR10551:SF31">
    <property type="entry name" value="MANNAN ENDO-1,4-BETA-MANNOSIDASE"/>
    <property type="match status" value="1"/>
</dbReference>
<dbReference type="EnsemblPlants" id="AET1Gv20260500.11">
    <property type="protein sequence ID" value="AET1Gv20260500.11"/>
    <property type="gene ID" value="AET1Gv20260500"/>
</dbReference>
<dbReference type="PANTHER" id="PTHR10551">
    <property type="entry name" value="FASCIN"/>
    <property type="match status" value="1"/>
</dbReference>
<reference evidence="2" key="4">
    <citation type="submission" date="2019-03" db="UniProtKB">
        <authorList>
            <consortium name="EnsemblPlants"/>
        </authorList>
    </citation>
    <scope>IDENTIFICATION</scope>
</reference>
<dbReference type="Pfam" id="PF25490">
    <property type="entry name" value="DUF7910"/>
    <property type="match status" value="1"/>
</dbReference>
<dbReference type="InterPro" id="IPR010431">
    <property type="entry name" value="Fascin"/>
</dbReference>
<sequence>FLNLSRLILMMEQDGTQLQFKSLTQKAFVAAENGGGAALVANRPSASGWESFKLWRIDQNTFNFKVSNNQFVTVSGVNVVATASAPGQTETFQLVRSYADKNRMRIRAPNGSFLQANKDGSVTANFGESTTWGDNDPSVFAVNIVNGPHGEYQICNGYGKDMATQVMNNHWSTYIVEADFAFMAANGLNAVRIPVGWWIASDPNPPAPFVGGALQALDSAFTWAEYILPPVLFTLHIRMVSSQTSQSLTIFIYKKINILHAKVIQYKTLSHNTSTGIDFTF</sequence>
<reference evidence="3" key="1">
    <citation type="journal article" date="2014" name="Science">
        <title>Ancient hybridizations among the ancestral genomes of bread wheat.</title>
        <authorList>
            <consortium name="International Wheat Genome Sequencing Consortium,"/>
            <person name="Marcussen T."/>
            <person name="Sandve S.R."/>
            <person name="Heier L."/>
            <person name="Spannagl M."/>
            <person name="Pfeifer M."/>
            <person name="Jakobsen K.S."/>
            <person name="Wulff B.B."/>
            <person name="Steuernagel B."/>
            <person name="Mayer K.F."/>
            <person name="Olsen O.A."/>
        </authorList>
    </citation>
    <scope>NUCLEOTIDE SEQUENCE [LARGE SCALE GENOMIC DNA]</scope>
    <source>
        <strain evidence="3">cv. AL8/78</strain>
    </source>
</reference>
<dbReference type="SUPFAM" id="SSF50405">
    <property type="entry name" value="Actin-crosslinking proteins"/>
    <property type="match status" value="1"/>
</dbReference>
<dbReference type="GO" id="GO:0015629">
    <property type="term" value="C:actin cytoskeleton"/>
    <property type="evidence" value="ECO:0007669"/>
    <property type="project" value="TreeGrafter"/>
</dbReference>
<dbReference type="GO" id="GO:0016477">
    <property type="term" value="P:cell migration"/>
    <property type="evidence" value="ECO:0007669"/>
    <property type="project" value="TreeGrafter"/>
</dbReference>
<dbReference type="Proteomes" id="UP000015105">
    <property type="component" value="Chromosome 1D"/>
</dbReference>
<dbReference type="Gene3D" id="2.80.10.50">
    <property type="match status" value="1"/>
</dbReference>
<dbReference type="CDD" id="cd00257">
    <property type="entry name" value="beta-trefoil_FSCN-like"/>
    <property type="match status" value="1"/>
</dbReference>
<dbReference type="GO" id="GO:0007163">
    <property type="term" value="P:establishment or maintenance of cell polarity"/>
    <property type="evidence" value="ECO:0007669"/>
    <property type="project" value="TreeGrafter"/>
</dbReference>
<evidence type="ECO:0000259" key="1">
    <source>
        <dbReference type="Pfam" id="PF25490"/>
    </source>
</evidence>
<dbReference type="EnsemblPlants" id="AET1Gv20260500.10">
    <property type="protein sequence ID" value="AET1Gv20260500.10"/>
    <property type="gene ID" value="AET1Gv20260500"/>
</dbReference>
<protein>
    <recommendedName>
        <fullName evidence="1">DUF7910 domain-containing protein</fullName>
    </recommendedName>
</protein>
<keyword evidence="3" id="KW-1185">Reference proteome</keyword>
<dbReference type="GO" id="GO:0051017">
    <property type="term" value="P:actin filament bundle assembly"/>
    <property type="evidence" value="ECO:0007669"/>
    <property type="project" value="TreeGrafter"/>
</dbReference>
<dbReference type="InterPro" id="IPR017853">
    <property type="entry name" value="GH"/>
</dbReference>
<dbReference type="AlphaFoldDB" id="A0A452Y280"/>